<dbReference type="PANTHER" id="PTHR36179:SF2">
    <property type="entry name" value="LUD DOMAIN-CONTAINING PROTEIN"/>
    <property type="match status" value="1"/>
</dbReference>
<dbReference type="InterPro" id="IPR037171">
    <property type="entry name" value="NagB/RpiA_transferase-like"/>
</dbReference>
<organism evidence="2 6">
    <name type="scientific">Ruthenibacterium lactatiformans</name>
    <dbReference type="NCBI Taxonomy" id="1550024"/>
    <lineage>
        <taxon>Bacteria</taxon>
        <taxon>Bacillati</taxon>
        <taxon>Bacillota</taxon>
        <taxon>Clostridia</taxon>
        <taxon>Eubacteriales</taxon>
        <taxon>Oscillospiraceae</taxon>
        <taxon>Ruthenibacterium</taxon>
    </lineage>
</organism>
<evidence type="ECO:0000259" key="1">
    <source>
        <dbReference type="Pfam" id="PF02589"/>
    </source>
</evidence>
<dbReference type="Proteomes" id="UP000053433">
    <property type="component" value="Unassembled WGS sequence"/>
</dbReference>
<dbReference type="EMBL" id="JXXK01000005">
    <property type="protein sequence ID" value="KJF40659.1"/>
    <property type="molecule type" value="Genomic_DNA"/>
</dbReference>
<comment type="caution">
    <text evidence="2">The sequence shown here is derived from an EMBL/GenBank/DDBJ whole genome shotgun (WGS) entry which is preliminary data.</text>
</comment>
<dbReference type="PIRSF" id="PIRSF020269">
    <property type="entry name" value="DUF1121"/>
    <property type="match status" value="1"/>
</dbReference>
<dbReference type="InterPro" id="IPR003741">
    <property type="entry name" value="LUD_dom"/>
</dbReference>
<sequence length="213" mass="22572">MNEALAYVVAQRMERTAAALRKNNMEAYCVKTADEVVPLVKTLLAEGATVGAGGSMTLEECGVMDLLRSGAYHFLDRGAPGLTPEDIGKIYRQIFSADCYFASANAVTEAGEVLNVDGNANRVAAITFGPASVILVVGSNKIVKDLAAADARVKAVAAPANAKRLSCKTPCAVTGQCENCQSPGRICCTYVLHRYQRVPGRIKVILVGQELGY</sequence>
<proteinExistence type="predicted"/>
<reference evidence="2" key="1">
    <citation type="submission" date="2015-02" db="EMBL/GenBank/DDBJ databases">
        <title>A novel member of the family Ruminococcaceae isolated from human feces.</title>
        <authorList>
            <person name="Shkoporov A.N."/>
            <person name="Chaplin A.V."/>
            <person name="Motuzova O.V."/>
            <person name="Kafarskaia L.I."/>
            <person name="Khokhlova E.V."/>
            <person name="Efimov B.A."/>
        </authorList>
    </citation>
    <scope>NUCLEOTIDE SEQUENCE [LARGE SCALE GENOMIC DNA]</scope>
    <source>
        <strain evidence="2">585-1</strain>
    </source>
</reference>
<evidence type="ECO:0000313" key="8">
    <source>
        <dbReference type="Proteomes" id="UP000449193"/>
    </source>
</evidence>
<name>A0A0D8J1N1_9FIRM</name>
<dbReference type="PATRIC" id="fig|1550024.3.peg.1218"/>
<dbReference type="EMBL" id="LMUA01000010">
    <property type="protein sequence ID" value="KUE76377.1"/>
    <property type="molecule type" value="Genomic_DNA"/>
</dbReference>
<dbReference type="EMBL" id="WMZU01000036">
    <property type="protein sequence ID" value="MTS28773.1"/>
    <property type="molecule type" value="Genomic_DNA"/>
</dbReference>
<dbReference type="EMBL" id="WMZR01000023">
    <property type="protein sequence ID" value="MTS52759.1"/>
    <property type="molecule type" value="Genomic_DNA"/>
</dbReference>
<keyword evidence="6" id="KW-1185">Reference proteome</keyword>
<dbReference type="RefSeq" id="WP_050004809.1">
    <property type="nucleotide sequence ID" value="NZ_CAUBPW010000012.1"/>
</dbReference>
<evidence type="ECO:0000313" key="7">
    <source>
        <dbReference type="Proteomes" id="UP000053433"/>
    </source>
</evidence>
<accession>A0A0D8J1N1</accession>
<gene>
    <name evidence="3" type="ORF">ASJ35_09165</name>
    <name evidence="5" type="ORF">GMD52_14635</name>
    <name evidence="4" type="ORF">GMD59_15995</name>
    <name evidence="2" type="ORF">TQ39_05430</name>
</gene>
<accession>A0A0W7TR97</accession>
<dbReference type="AlphaFoldDB" id="A0A0D8J1N1"/>
<dbReference type="Pfam" id="PF02589">
    <property type="entry name" value="LUD_dom"/>
    <property type="match status" value="1"/>
</dbReference>
<evidence type="ECO:0000313" key="6">
    <source>
        <dbReference type="Proteomes" id="UP000032483"/>
    </source>
</evidence>
<protein>
    <submittedName>
        <fullName evidence="4">Lactate utilization protein</fullName>
    </submittedName>
    <submittedName>
        <fullName evidence="2">Membrane protein</fullName>
    </submittedName>
</protein>
<evidence type="ECO:0000313" key="4">
    <source>
        <dbReference type="EMBL" id="MTS28773.1"/>
    </source>
</evidence>
<evidence type="ECO:0000313" key="9">
    <source>
        <dbReference type="Proteomes" id="UP000472755"/>
    </source>
</evidence>
<dbReference type="Proteomes" id="UP000032483">
    <property type="component" value="Unassembled WGS sequence"/>
</dbReference>
<dbReference type="InterPro" id="IPR009501">
    <property type="entry name" value="UCP020269"/>
</dbReference>
<dbReference type="Proteomes" id="UP000472755">
    <property type="component" value="Unassembled WGS sequence"/>
</dbReference>
<dbReference type="SUPFAM" id="SSF100950">
    <property type="entry name" value="NagB/RpiA/CoA transferase-like"/>
    <property type="match status" value="1"/>
</dbReference>
<reference evidence="8 9" key="3">
    <citation type="journal article" date="2019" name="Nat. Med.">
        <title>A library of human gut bacterial isolates paired with longitudinal multiomics data enables mechanistic microbiome research.</title>
        <authorList>
            <person name="Poyet M."/>
            <person name="Groussin M."/>
            <person name="Gibbons S.M."/>
            <person name="Avila-Pacheco J."/>
            <person name="Jiang X."/>
            <person name="Kearney S.M."/>
            <person name="Perrotta A.R."/>
            <person name="Berdy B."/>
            <person name="Zhao S."/>
            <person name="Lieberman T.D."/>
            <person name="Swanson P.K."/>
            <person name="Smith M."/>
            <person name="Roesemann S."/>
            <person name="Alexander J.E."/>
            <person name="Rich S.A."/>
            <person name="Livny J."/>
            <person name="Vlamakis H."/>
            <person name="Clish C."/>
            <person name="Bullock K."/>
            <person name="Deik A."/>
            <person name="Scott J."/>
            <person name="Pierce K.A."/>
            <person name="Xavier R.J."/>
            <person name="Alm E.J."/>
        </authorList>
    </citation>
    <scope>NUCLEOTIDE SEQUENCE [LARGE SCALE GENOMIC DNA]</scope>
    <source>
        <strain evidence="4 9">BIOML-A4</strain>
        <strain evidence="5 8">BIOML-A7</strain>
    </source>
</reference>
<dbReference type="PANTHER" id="PTHR36179">
    <property type="entry name" value="LUD_DOM DOMAIN-CONTAINING PROTEIN"/>
    <property type="match status" value="1"/>
</dbReference>
<evidence type="ECO:0000313" key="2">
    <source>
        <dbReference type="EMBL" id="KJF40659.1"/>
    </source>
</evidence>
<feature type="domain" description="LUD" evidence="1">
    <location>
        <begin position="13"/>
        <end position="207"/>
    </location>
</feature>
<evidence type="ECO:0000313" key="3">
    <source>
        <dbReference type="EMBL" id="KUE76377.1"/>
    </source>
</evidence>
<reference evidence="3 7" key="2">
    <citation type="submission" date="2015-10" db="EMBL/GenBank/DDBJ databases">
        <title>A novel member of the family Ruminococcaceae isolated from human faeces.</title>
        <authorList>
            <person name="Shkoporov A.N."/>
            <person name="Chaplin A.V."/>
            <person name="Motuzova O.V."/>
            <person name="Kafarskaia L.I."/>
            <person name="Efimov B.A."/>
        </authorList>
    </citation>
    <scope>NUCLEOTIDE SEQUENCE [LARGE SCALE GENOMIC DNA]</scope>
    <source>
        <strain evidence="3 7">668</strain>
    </source>
</reference>
<evidence type="ECO:0000313" key="5">
    <source>
        <dbReference type="EMBL" id="MTS52759.1"/>
    </source>
</evidence>
<dbReference type="GeneID" id="42856064"/>
<dbReference type="Proteomes" id="UP000449193">
    <property type="component" value="Unassembled WGS sequence"/>
</dbReference>